<accession>A0A445DCC7</accession>
<reference evidence="1 2" key="1">
    <citation type="submission" date="2019-01" db="EMBL/GenBank/DDBJ databases">
        <title>Sequencing of cultivated peanut Arachis hypogaea provides insights into genome evolution and oil improvement.</title>
        <authorList>
            <person name="Chen X."/>
        </authorList>
    </citation>
    <scope>NUCLEOTIDE SEQUENCE [LARGE SCALE GENOMIC DNA]</scope>
    <source>
        <strain evidence="2">cv. Fuhuasheng</strain>
        <tissue evidence="1">Leaves</tissue>
    </source>
</reference>
<evidence type="ECO:0000313" key="2">
    <source>
        <dbReference type="Proteomes" id="UP000289738"/>
    </source>
</evidence>
<dbReference type="EMBL" id="SDMP01000004">
    <property type="protein sequence ID" value="RYR60840.1"/>
    <property type="molecule type" value="Genomic_DNA"/>
</dbReference>
<keyword evidence="2" id="KW-1185">Reference proteome</keyword>
<name>A0A445DCC7_ARAHY</name>
<proteinExistence type="predicted"/>
<comment type="caution">
    <text evidence="1">The sequence shown here is derived from an EMBL/GenBank/DDBJ whole genome shotgun (WGS) entry which is preliminary data.</text>
</comment>
<sequence>MNFALWQIQVKDVLIQSGLHKTLKIRSILMVLPHCHG</sequence>
<dbReference type="Proteomes" id="UP000289738">
    <property type="component" value="Chromosome A04"/>
</dbReference>
<organism evidence="1 2">
    <name type="scientific">Arachis hypogaea</name>
    <name type="common">Peanut</name>
    <dbReference type="NCBI Taxonomy" id="3818"/>
    <lineage>
        <taxon>Eukaryota</taxon>
        <taxon>Viridiplantae</taxon>
        <taxon>Streptophyta</taxon>
        <taxon>Embryophyta</taxon>
        <taxon>Tracheophyta</taxon>
        <taxon>Spermatophyta</taxon>
        <taxon>Magnoliopsida</taxon>
        <taxon>eudicotyledons</taxon>
        <taxon>Gunneridae</taxon>
        <taxon>Pentapetalae</taxon>
        <taxon>rosids</taxon>
        <taxon>fabids</taxon>
        <taxon>Fabales</taxon>
        <taxon>Fabaceae</taxon>
        <taxon>Papilionoideae</taxon>
        <taxon>50 kb inversion clade</taxon>
        <taxon>dalbergioids sensu lato</taxon>
        <taxon>Dalbergieae</taxon>
        <taxon>Pterocarpus clade</taxon>
        <taxon>Arachis</taxon>
    </lineage>
</organism>
<evidence type="ECO:0000313" key="1">
    <source>
        <dbReference type="EMBL" id="RYR60840.1"/>
    </source>
</evidence>
<dbReference type="AlphaFoldDB" id="A0A445DCC7"/>
<gene>
    <name evidence="1" type="ORF">Ahy_A04g017906</name>
</gene>
<protein>
    <submittedName>
        <fullName evidence="1">Uncharacterized protein</fullName>
    </submittedName>
</protein>